<dbReference type="SUPFAM" id="SSF102741">
    <property type="entry name" value="Obg GTP-binding protein C-terminal domain"/>
    <property type="match status" value="1"/>
</dbReference>
<feature type="binding site" evidence="9">
    <location>
        <position position="192"/>
    </location>
    <ligand>
        <name>Mg(2+)</name>
        <dbReference type="ChEBI" id="CHEBI:18420"/>
    </ligand>
</feature>
<keyword evidence="8 9" id="KW-0342">GTP-binding</keyword>
<evidence type="ECO:0000256" key="2">
    <source>
        <dbReference type="ARBA" id="ARBA00007699"/>
    </source>
</evidence>
<dbReference type="InterPro" id="IPR031167">
    <property type="entry name" value="G_OBG"/>
</dbReference>
<keyword evidence="15" id="KW-1185">Reference proteome</keyword>
<dbReference type="SUPFAM" id="SSF82051">
    <property type="entry name" value="Obg GTP-binding protein N-terminal domain"/>
    <property type="match status" value="1"/>
</dbReference>
<keyword evidence="3 9" id="KW-0963">Cytoplasm</keyword>
<evidence type="ECO:0000256" key="3">
    <source>
        <dbReference type="ARBA" id="ARBA00022490"/>
    </source>
</evidence>
<evidence type="ECO:0000256" key="4">
    <source>
        <dbReference type="ARBA" id="ARBA00022723"/>
    </source>
</evidence>
<dbReference type="NCBIfam" id="NF008955">
    <property type="entry name" value="PRK12297.1"/>
    <property type="match status" value="1"/>
</dbReference>
<dbReference type="Pfam" id="PF01018">
    <property type="entry name" value="GTP1_OBG"/>
    <property type="match status" value="1"/>
</dbReference>
<dbReference type="NCBIfam" id="TIGR02729">
    <property type="entry name" value="Obg_CgtA"/>
    <property type="match status" value="1"/>
</dbReference>
<evidence type="ECO:0000313" key="15">
    <source>
        <dbReference type="Proteomes" id="UP000070467"/>
    </source>
</evidence>
<dbReference type="PRINTS" id="PR00326">
    <property type="entry name" value="GTP1OBG"/>
</dbReference>
<proteinExistence type="inferred from homology"/>
<evidence type="ECO:0000259" key="12">
    <source>
        <dbReference type="PROSITE" id="PS51881"/>
    </source>
</evidence>
<dbReference type="Gene3D" id="3.30.300.350">
    <property type="entry name" value="GTP-binding protein OBG, C-terminal domain"/>
    <property type="match status" value="1"/>
</dbReference>
<dbReference type="InterPro" id="IPR027417">
    <property type="entry name" value="P-loop_NTPase"/>
</dbReference>
<keyword evidence="6 9" id="KW-0378">Hydrolase</keyword>
<dbReference type="Pfam" id="PF09269">
    <property type="entry name" value="DUF1967"/>
    <property type="match status" value="1"/>
</dbReference>
<dbReference type="InterPro" id="IPR006074">
    <property type="entry name" value="GTP1-OBG_CS"/>
</dbReference>
<comment type="subunit">
    <text evidence="9">Monomer.</text>
</comment>
<feature type="binding site" evidence="9">
    <location>
        <begin position="282"/>
        <end position="285"/>
    </location>
    <ligand>
        <name>GTP</name>
        <dbReference type="ChEBI" id="CHEBI:37565"/>
    </ligand>
</feature>
<dbReference type="EC" id="3.6.5.-" evidence="9"/>
<comment type="similarity">
    <text evidence="2 9">Belongs to the TRAFAC class OBG-HflX-like GTPase superfamily. OBG GTPase family.</text>
</comment>
<dbReference type="InterPro" id="IPR015349">
    <property type="entry name" value="OCT_dom"/>
</dbReference>
<dbReference type="NCBIfam" id="TIGR03595">
    <property type="entry name" value="Obg_CgtA_exten"/>
    <property type="match status" value="1"/>
</dbReference>
<dbReference type="NCBIfam" id="TIGR00231">
    <property type="entry name" value="small_GTP"/>
    <property type="match status" value="1"/>
</dbReference>
<evidence type="ECO:0000313" key="14">
    <source>
        <dbReference type="EMBL" id="KXB57076.1"/>
    </source>
</evidence>
<organism evidence="14 15">
    <name type="scientific">Gemelliphila asaccharolytica</name>
    <dbReference type="NCBI Taxonomy" id="502393"/>
    <lineage>
        <taxon>Bacteria</taxon>
        <taxon>Bacillati</taxon>
        <taxon>Bacillota</taxon>
        <taxon>Bacilli</taxon>
        <taxon>Bacillales</taxon>
        <taxon>Gemellaceae</taxon>
        <taxon>Gemelliphila</taxon>
    </lineage>
</organism>
<dbReference type="InterPro" id="IPR006169">
    <property type="entry name" value="GTP1_OBG_dom"/>
</dbReference>
<dbReference type="RefSeq" id="WP_066130594.1">
    <property type="nucleotide sequence ID" value="NZ_KQ959899.1"/>
</dbReference>
<dbReference type="HAMAP" id="MF_01454">
    <property type="entry name" value="GTPase_Obg"/>
    <property type="match status" value="1"/>
</dbReference>
<dbReference type="InterPro" id="IPR005225">
    <property type="entry name" value="Small_GTP-bd"/>
</dbReference>
<evidence type="ECO:0000256" key="8">
    <source>
        <dbReference type="ARBA" id="ARBA00023134"/>
    </source>
</evidence>
<dbReference type="InterPro" id="IPR036726">
    <property type="entry name" value="GTP1_OBG_dom_sf"/>
</dbReference>
<dbReference type="InterPro" id="IPR045086">
    <property type="entry name" value="OBG_GTPase"/>
</dbReference>
<dbReference type="PANTHER" id="PTHR11702">
    <property type="entry name" value="DEVELOPMENTALLY REGULATED GTP-BINDING PROTEIN-RELATED"/>
    <property type="match status" value="1"/>
</dbReference>
<feature type="coiled-coil region" evidence="10">
    <location>
        <begin position="286"/>
        <end position="351"/>
    </location>
</feature>
<gene>
    <name evidence="9" type="primary">obg</name>
    <name evidence="14" type="ORF">HMPREF1871_00985</name>
</gene>
<dbReference type="Gene3D" id="2.70.210.12">
    <property type="entry name" value="GTP1/OBG domain"/>
    <property type="match status" value="1"/>
</dbReference>
<evidence type="ECO:0000256" key="7">
    <source>
        <dbReference type="ARBA" id="ARBA00022842"/>
    </source>
</evidence>
<dbReference type="InterPro" id="IPR036346">
    <property type="entry name" value="GTP-bd_prot_GTP1/OBG_C_sf"/>
</dbReference>
<keyword evidence="5 9" id="KW-0547">Nucleotide-binding</keyword>
<dbReference type="SUPFAM" id="SSF52540">
    <property type="entry name" value="P-loop containing nucleoside triphosphate hydrolases"/>
    <property type="match status" value="1"/>
</dbReference>
<dbReference type="PROSITE" id="PS00905">
    <property type="entry name" value="GTP1_OBG"/>
    <property type="match status" value="1"/>
</dbReference>
<dbReference type="PANTHER" id="PTHR11702:SF31">
    <property type="entry name" value="MITOCHONDRIAL RIBOSOME-ASSOCIATED GTPASE 2"/>
    <property type="match status" value="1"/>
</dbReference>
<sequence length="433" mass="48401">MFIDEVSIYIRSGDGGNGIVAFRREKYVPKGGPAGGDGGKGSDVIFKADEGIRTFMDYRYQKKFIAKSGENGMSKGMHGRKSKDLILKVPVGTIIRDKESKEILADLVENNQEVVVAKGGRGGRGNCRFATPSNPAPEIAENGEPGEERNLILELKLMADVGLVGFPSVGKSTILSVTSKAKPKIASYHFTTLAPNLGVVETKDNRSFVMADLPGLIEGASTGSGLGHKFLRHIERTKVIVHVLDMSSSEGRDPYEDYKIINNELKKYNINLMKRKQIVVANKMDIAQSNENLLKFKEKILKEEKNIEIIEISAYTKSNIDKLLYKIADTLDEIENNNEEKSEKENITENRVIYKHTKSDETFTITRDDKGAYVIKGSRIERAFKMTDFNRDSSIRRFAKQMRSMGVDEALRKKGCKNGDIVKILKGEFEFIE</sequence>
<evidence type="ECO:0000256" key="10">
    <source>
        <dbReference type="SAM" id="Coils"/>
    </source>
</evidence>
<evidence type="ECO:0000256" key="9">
    <source>
        <dbReference type="HAMAP-Rule" id="MF_01454"/>
    </source>
</evidence>
<dbReference type="Pfam" id="PF01926">
    <property type="entry name" value="MMR_HSR1"/>
    <property type="match status" value="1"/>
</dbReference>
<feature type="binding site" evidence="9">
    <location>
        <position position="172"/>
    </location>
    <ligand>
        <name>Mg(2+)</name>
        <dbReference type="ChEBI" id="CHEBI:18420"/>
    </ligand>
</feature>
<reference evidence="14 15" key="1">
    <citation type="submission" date="2016-01" db="EMBL/GenBank/DDBJ databases">
        <authorList>
            <person name="Mitreva M."/>
            <person name="Pepin K.H."/>
            <person name="Mihindukulasuriya K.A."/>
            <person name="Fulton R."/>
            <person name="Fronick C."/>
            <person name="O'Laughlin M."/>
            <person name="Miner T."/>
            <person name="Herter B."/>
            <person name="Rosa B.A."/>
            <person name="Cordes M."/>
            <person name="Tomlinson C."/>
            <person name="Wollam A."/>
            <person name="Palsikar V.B."/>
            <person name="Mardis E.R."/>
            <person name="Wilson R.K."/>
        </authorList>
    </citation>
    <scope>NUCLEOTIDE SEQUENCE [LARGE SCALE GENOMIC DNA]</scope>
    <source>
        <strain evidence="14 15">KA00071</strain>
    </source>
</reference>
<dbReference type="CDD" id="cd01898">
    <property type="entry name" value="Obg"/>
    <property type="match status" value="1"/>
</dbReference>
<dbReference type="InterPro" id="IPR014100">
    <property type="entry name" value="GTP-bd_Obg/CgtA"/>
</dbReference>
<feature type="domain" description="OCT" evidence="12">
    <location>
        <begin position="355"/>
        <end position="433"/>
    </location>
</feature>
<dbReference type="EMBL" id="LSDB01000052">
    <property type="protein sequence ID" value="KXB57076.1"/>
    <property type="molecule type" value="Genomic_DNA"/>
</dbReference>
<comment type="cofactor">
    <cofactor evidence="1 9">
        <name>Mg(2+)</name>
        <dbReference type="ChEBI" id="CHEBI:18420"/>
    </cofactor>
</comment>
<comment type="function">
    <text evidence="9">An essential GTPase which binds GTP, GDP and possibly (p)ppGpp with moderate affinity, with high nucleotide exchange rates and a fairly low GTP hydrolysis rate. Plays a role in control of the cell cycle, stress response, ribosome biogenesis and in those bacteria that undergo differentiation, in morphogenesis control.</text>
</comment>
<dbReference type="PROSITE" id="PS51883">
    <property type="entry name" value="OBG"/>
    <property type="match status" value="1"/>
</dbReference>
<accession>A0ABR5TNZ9</accession>
<comment type="subcellular location">
    <subcellularLocation>
        <location evidence="9">Cytoplasm</location>
    </subcellularLocation>
</comment>
<dbReference type="PROSITE" id="PS51710">
    <property type="entry name" value="G_OBG"/>
    <property type="match status" value="1"/>
</dbReference>
<keyword evidence="7 9" id="KW-0460">Magnesium</keyword>
<feature type="binding site" evidence="9">
    <location>
        <begin position="212"/>
        <end position="215"/>
    </location>
    <ligand>
        <name>GTP</name>
        <dbReference type="ChEBI" id="CHEBI:37565"/>
    </ligand>
</feature>
<dbReference type="NCBIfam" id="NF008956">
    <property type="entry name" value="PRK12299.1"/>
    <property type="match status" value="1"/>
</dbReference>
<dbReference type="PROSITE" id="PS51881">
    <property type="entry name" value="OCT"/>
    <property type="match status" value="1"/>
</dbReference>
<protein>
    <recommendedName>
        <fullName evidence="9">GTPase Obg</fullName>
        <ecNumber evidence="9">3.6.5.-</ecNumber>
    </recommendedName>
    <alternativeName>
        <fullName evidence="9">GTP-binding protein Obg</fullName>
    </alternativeName>
</protein>
<dbReference type="Gene3D" id="3.40.50.300">
    <property type="entry name" value="P-loop containing nucleotide triphosphate hydrolases"/>
    <property type="match status" value="1"/>
</dbReference>
<comment type="caution">
    <text evidence="14">The sequence shown here is derived from an EMBL/GenBank/DDBJ whole genome shotgun (WGS) entry which is preliminary data.</text>
</comment>
<dbReference type="PIRSF" id="PIRSF002401">
    <property type="entry name" value="GTP_bd_Obg/CgtA"/>
    <property type="match status" value="1"/>
</dbReference>
<keyword evidence="4 9" id="KW-0479">Metal-binding</keyword>
<feature type="binding site" evidence="9">
    <location>
        <begin position="313"/>
        <end position="315"/>
    </location>
    <ligand>
        <name>GTP</name>
        <dbReference type="ChEBI" id="CHEBI:37565"/>
    </ligand>
</feature>
<feature type="domain" description="OBG-type G" evidence="11">
    <location>
        <begin position="159"/>
        <end position="332"/>
    </location>
</feature>
<name>A0ABR5TNZ9_9BACL</name>
<evidence type="ECO:0000256" key="1">
    <source>
        <dbReference type="ARBA" id="ARBA00001946"/>
    </source>
</evidence>
<evidence type="ECO:0000256" key="6">
    <source>
        <dbReference type="ARBA" id="ARBA00022801"/>
    </source>
</evidence>
<dbReference type="NCBIfam" id="NF008954">
    <property type="entry name" value="PRK12296.1"/>
    <property type="match status" value="1"/>
</dbReference>
<evidence type="ECO:0000259" key="11">
    <source>
        <dbReference type="PROSITE" id="PS51710"/>
    </source>
</evidence>
<feature type="binding site" evidence="9">
    <location>
        <begin position="190"/>
        <end position="194"/>
    </location>
    <ligand>
        <name>GTP</name>
        <dbReference type="ChEBI" id="CHEBI:37565"/>
    </ligand>
</feature>
<evidence type="ECO:0000259" key="13">
    <source>
        <dbReference type="PROSITE" id="PS51883"/>
    </source>
</evidence>
<dbReference type="InterPro" id="IPR006073">
    <property type="entry name" value="GTP-bd"/>
</dbReference>
<evidence type="ECO:0000256" key="5">
    <source>
        <dbReference type="ARBA" id="ARBA00022741"/>
    </source>
</evidence>
<feature type="binding site" evidence="9">
    <location>
        <begin position="165"/>
        <end position="172"/>
    </location>
    <ligand>
        <name>GTP</name>
        <dbReference type="ChEBI" id="CHEBI:37565"/>
    </ligand>
</feature>
<keyword evidence="10" id="KW-0175">Coiled coil</keyword>
<feature type="domain" description="Obg" evidence="13">
    <location>
        <begin position="1"/>
        <end position="158"/>
    </location>
</feature>
<dbReference type="Proteomes" id="UP000070467">
    <property type="component" value="Unassembled WGS sequence"/>
</dbReference>